<keyword evidence="2" id="KW-1185">Reference proteome</keyword>
<gene>
    <name evidence="1" type="ORF">OV287_22770</name>
</gene>
<evidence type="ECO:0008006" key="3">
    <source>
        <dbReference type="Google" id="ProtNLM"/>
    </source>
</evidence>
<organism evidence="1 2">
    <name type="scientific">Archangium lansingense</name>
    <dbReference type="NCBI Taxonomy" id="2995310"/>
    <lineage>
        <taxon>Bacteria</taxon>
        <taxon>Pseudomonadati</taxon>
        <taxon>Myxococcota</taxon>
        <taxon>Myxococcia</taxon>
        <taxon>Myxococcales</taxon>
        <taxon>Cystobacterineae</taxon>
        <taxon>Archangiaceae</taxon>
        <taxon>Archangium</taxon>
    </lineage>
</organism>
<dbReference type="Proteomes" id="UP001207654">
    <property type="component" value="Unassembled WGS sequence"/>
</dbReference>
<dbReference type="RefSeq" id="WP_267536141.1">
    <property type="nucleotide sequence ID" value="NZ_JAPNKA010000001.1"/>
</dbReference>
<dbReference type="EMBL" id="JAPNKA010000001">
    <property type="protein sequence ID" value="MCY1077298.1"/>
    <property type="molecule type" value="Genomic_DNA"/>
</dbReference>
<sequence>MALLATCGVLAGCGGARESEWVRADSKTTQTLESIHGSGSNDVWAVGRLGTLIHWDGTQWSVVDSGMSVDLHAVWTVGPKDAWAVGERGTVLHWDGVRWSRVNVGVDNPFVDVWASGPSDVWIVPGSGGTRYLNSPMHFDGKTWSERPLPTGSGANSRLWGSGSGDVWLIGASLDGDLLHWTGASWSVVNPEVGSEPDCVDGWGSGPDELWVLCDMYALEPALLFKNASGWKQLPSFPSDDVPSNWNGLWGGGGKLWLVANGGVVWHFNGSAWIEELRWDLDAPDLEAVWGSSESDIWAVGSDGAVVRRTKPASP</sequence>
<evidence type="ECO:0000313" key="2">
    <source>
        <dbReference type="Proteomes" id="UP001207654"/>
    </source>
</evidence>
<comment type="caution">
    <text evidence="1">The sequence shown here is derived from an EMBL/GenBank/DDBJ whole genome shotgun (WGS) entry which is preliminary data.</text>
</comment>
<protein>
    <recommendedName>
        <fullName evidence="3">Photosynthesis system II assembly factor Ycf48/Hcf136-like domain-containing protein</fullName>
    </recommendedName>
</protein>
<evidence type="ECO:0000313" key="1">
    <source>
        <dbReference type="EMBL" id="MCY1077298.1"/>
    </source>
</evidence>
<accession>A0ABT4A6L9</accession>
<dbReference type="SMART" id="SM00706">
    <property type="entry name" value="TECPR"/>
    <property type="match status" value="3"/>
</dbReference>
<name>A0ABT4A6L9_9BACT</name>
<reference evidence="1 2" key="1">
    <citation type="submission" date="2022-11" db="EMBL/GenBank/DDBJ databases">
        <title>Minimal conservation of predation-associated metabolite biosynthetic gene clusters underscores biosynthetic potential of Myxococcota including descriptions for ten novel species: Archangium lansinium sp. nov., Myxococcus landrumus sp. nov., Nannocystis bai.</title>
        <authorList>
            <person name="Ahearne A."/>
            <person name="Stevens C."/>
            <person name="Phillips K."/>
        </authorList>
    </citation>
    <scope>NUCLEOTIDE SEQUENCE [LARGE SCALE GENOMIC DNA]</scope>
    <source>
        <strain evidence="1 2">MIWBW</strain>
    </source>
</reference>
<dbReference type="InterPro" id="IPR006624">
    <property type="entry name" value="Beta-propeller_rpt_TECPR"/>
</dbReference>
<proteinExistence type="predicted"/>